<accession>A0ACB9YYK3</accession>
<gene>
    <name evidence="1" type="ORF">F4820DRAFT_424017</name>
</gene>
<keyword evidence="2" id="KW-1185">Reference proteome</keyword>
<reference evidence="1 2" key="1">
    <citation type="journal article" date="2022" name="New Phytol.">
        <title>Ecological generalism drives hyperdiversity of secondary metabolite gene clusters in xylarialean endophytes.</title>
        <authorList>
            <person name="Franco M.E.E."/>
            <person name="Wisecaver J.H."/>
            <person name="Arnold A.E."/>
            <person name="Ju Y.M."/>
            <person name="Slot J.C."/>
            <person name="Ahrendt S."/>
            <person name="Moore L.P."/>
            <person name="Eastman K.E."/>
            <person name="Scott K."/>
            <person name="Konkel Z."/>
            <person name="Mondo S.J."/>
            <person name="Kuo A."/>
            <person name="Hayes R.D."/>
            <person name="Haridas S."/>
            <person name="Andreopoulos B."/>
            <person name="Riley R."/>
            <person name="LaButti K."/>
            <person name="Pangilinan J."/>
            <person name="Lipzen A."/>
            <person name="Amirebrahimi M."/>
            <person name="Yan J."/>
            <person name="Adam C."/>
            <person name="Keymanesh K."/>
            <person name="Ng V."/>
            <person name="Louie K."/>
            <person name="Northen T."/>
            <person name="Drula E."/>
            <person name="Henrissat B."/>
            <person name="Hsieh H.M."/>
            <person name="Youens-Clark K."/>
            <person name="Lutzoni F."/>
            <person name="Miadlikowska J."/>
            <person name="Eastwood D.C."/>
            <person name="Hamelin R.C."/>
            <person name="Grigoriev I.V."/>
            <person name="U'Ren J.M."/>
        </authorList>
    </citation>
    <scope>NUCLEOTIDE SEQUENCE [LARGE SCALE GENOMIC DNA]</scope>
    <source>
        <strain evidence="1 2">CBS 119005</strain>
    </source>
</reference>
<sequence>MSLGFRLLWRARTHTTRVKELSLIPREQHNPFSFQRLRQPSSRRWLSTPHKEAETLPDTPATKLQGKTPSWFLRALRRRVIRQRSGFHPKQSVLVKPPVTFTDRRKSLSSLRKHRRSAARQHLYDANHEAASNPASHWRSTLHFMLRHTRTVGETLNFRVIIGRGIAAETYRLLSEPDTNLAEICRRNESLIQIEEISSENGELILKLTGSEDSVRKSLIDIVGLMGKITAVRVSDPSWESLMLEVWRGATEKRPGIRLIAAGEVAIDNKTMTVQTSVSKFTEYKHYKHYSLTKRADEIARPTEWTKVSFGEYVAALVRGRVPSHLSRSLYPDGPDHQGTVVSLLLDLFTSEKSRSAASLSALKLAINFIESRGSGFRQASRSIFNQAESLNLPMDAEIFNAFLVSASKARDLNGFDAILKTMVRKGYALQGGAWVAFLAMIENASVKSYIAAKVRVKRLTRNPSVRRAIGRQMAMLDLERHLSTTEFDIKQFIKVQNKRFGIGWLDTMTLNRIFHVLGTHGQLDACNALWDLVCTERIASPDAVLLNTMLTHTRTIIEKVETVRSILSRYSMPWLQPNRTTYHLLFRAAWTRRYPNMLRVIWRYSALVGLTNPKMRHAMTILLREERPSSARRALLKSWEDVIFGQAELAEMRTCHSDKLNATHMATKYVDQAGGMRPSDPFATKLAEALAKDRKIHKLLKEGTIVSPSMRESLTVEIPLKAEKPEKQKKPKAVRYII</sequence>
<protein>
    <submittedName>
        <fullName evidence="1">Uncharacterized protein</fullName>
    </submittedName>
</protein>
<evidence type="ECO:0000313" key="1">
    <source>
        <dbReference type="EMBL" id="KAI4864297.1"/>
    </source>
</evidence>
<dbReference type="Proteomes" id="UP001497700">
    <property type="component" value="Unassembled WGS sequence"/>
</dbReference>
<dbReference type="EMBL" id="MU393488">
    <property type="protein sequence ID" value="KAI4864297.1"/>
    <property type="molecule type" value="Genomic_DNA"/>
</dbReference>
<proteinExistence type="predicted"/>
<evidence type="ECO:0000313" key="2">
    <source>
        <dbReference type="Proteomes" id="UP001497700"/>
    </source>
</evidence>
<name>A0ACB9YYK3_9PEZI</name>
<organism evidence="1 2">
    <name type="scientific">Hypoxylon rubiginosum</name>
    <dbReference type="NCBI Taxonomy" id="110542"/>
    <lineage>
        <taxon>Eukaryota</taxon>
        <taxon>Fungi</taxon>
        <taxon>Dikarya</taxon>
        <taxon>Ascomycota</taxon>
        <taxon>Pezizomycotina</taxon>
        <taxon>Sordariomycetes</taxon>
        <taxon>Xylariomycetidae</taxon>
        <taxon>Xylariales</taxon>
        <taxon>Hypoxylaceae</taxon>
        <taxon>Hypoxylon</taxon>
    </lineage>
</organism>
<comment type="caution">
    <text evidence="1">The sequence shown here is derived from an EMBL/GenBank/DDBJ whole genome shotgun (WGS) entry which is preliminary data.</text>
</comment>